<dbReference type="EMBL" id="BPLQ01001709">
    <property type="protein sequence ID" value="GIX84273.1"/>
    <property type="molecule type" value="Genomic_DNA"/>
</dbReference>
<protein>
    <submittedName>
        <fullName evidence="1">Uncharacterized protein</fullName>
    </submittedName>
</protein>
<dbReference type="Proteomes" id="UP001054837">
    <property type="component" value="Unassembled WGS sequence"/>
</dbReference>
<accession>A0AAV4NKC0</accession>
<name>A0AAV4NKC0_9ARAC</name>
<keyword evidence="2" id="KW-1185">Reference proteome</keyword>
<comment type="caution">
    <text evidence="1">The sequence shown here is derived from an EMBL/GenBank/DDBJ whole genome shotgun (WGS) entry which is preliminary data.</text>
</comment>
<dbReference type="AlphaFoldDB" id="A0AAV4NKC0"/>
<evidence type="ECO:0000313" key="2">
    <source>
        <dbReference type="Proteomes" id="UP001054837"/>
    </source>
</evidence>
<sequence>MFQPLAELKEKAISRSCVDNPSWPPAAPLKSNRATGKIIFRIMLGQSVNDHHLFLLQIPTLRRRTITRRNVPTSRRIESTRAPWGGNLCLRTLSWRGRQRHLNQLLEPFRNLNIGVGKEGRDCRWGRDSIFPPVGLFQAILQDFLNSWNGQQAVRGLLSGGGYLPSRGKREHAVAAHMHIYNSAYILAAAALNILWKF</sequence>
<reference evidence="1 2" key="1">
    <citation type="submission" date="2021-06" db="EMBL/GenBank/DDBJ databases">
        <title>Caerostris darwini draft genome.</title>
        <authorList>
            <person name="Kono N."/>
            <person name="Arakawa K."/>
        </authorList>
    </citation>
    <scope>NUCLEOTIDE SEQUENCE [LARGE SCALE GENOMIC DNA]</scope>
</reference>
<gene>
    <name evidence="1" type="ORF">CDAR_48791</name>
</gene>
<organism evidence="1 2">
    <name type="scientific">Caerostris darwini</name>
    <dbReference type="NCBI Taxonomy" id="1538125"/>
    <lineage>
        <taxon>Eukaryota</taxon>
        <taxon>Metazoa</taxon>
        <taxon>Ecdysozoa</taxon>
        <taxon>Arthropoda</taxon>
        <taxon>Chelicerata</taxon>
        <taxon>Arachnida</taxon>
        <taxon>Araneae</taxon>
        <taxon>Araneomorphae</taxon>
        <taxon>Entelegynae</taxon>
        <taxon>Araneoidea</taxon>
        <taxon>Araneidae</taxon>
        <taxon>Caerostris</taxon>
    </lineage>
</organism>
<evidence type="ECO:0000313" key="1">
    <source>
        <dbReference type="EMBL" id="GIX84273.1"/>
    </source>
</evidence>
<proteinExistence type="predicted"/>